<evidence type="ECO:0000313" key="4">
    <source>
        <dbReference type="EMBL" id="RVX13386.1"/>
    </source>
</evidence>
<dbReference type="InterPro" id="IPR043502">
    <property type="entry name" value="DNA/RNA_pol_sf"/>
</dbReference>
<evidence type="ECO:0000313" key="5">
    <source>
        <dbReference type="Proteomes" id="UP000288805"/>
    </source>
</evidence>
<protein>
    <submittedName>
        <fullName evidence="4">LINE-1 retrotransposable element ORF2 protein</fullName>
    </submittedName>
</protein>
<dbReference type="EMBL" id="QGNW01000024">
    <property type="protein sequence ID" value="RVX13386.1"/>
    <property type="molecule type" value="Genomic_DNA"/>
</dbReference>
<dbReference type="InterPro" id="IPR054722">
    <property type="entry name" value="PolX-like_BBD"/>
</dbReference>
<dbReference type="PROSITE" id="PS50878">
    <property type="entry name" value="RT_POL"/>
    <property type="match status" value="1"/>
</dbReference>
<keyword evidence="1" id="KW-0378">Hydrolase</keyword>
<dbReference type="PANTHER" id="PTHR33116">
    <property type="entry name" value="REVERSE TRANSCRIPTASE ZINC-BINDING DOMAIN-CONTAINING PROTEIN-RELATED-RELATED"/>
    <property type="match status" value="1"/>
</dbReference>
<reference evidence="4 5" key="1">
    <citation type="journal article" date="2018" name="PLoS Genet.">
        <title>Population sequencing reveals clonal diversity and ancestral inbreeding in the grapevine cultivar Chardonnay.</title>
        <authorList>
            <person name="Roach M.J."/>
            <person name="Johnson D.L."/>
            <person name="Bohlmann J."/>
            <person name="van Vuuren H.J."/>
            <person name="Jones S.J."/>
            <person name="Pretorius I.S."/>
            <person name="Schmidt S.A."/>
            <person name="Borneman A.R."/>
        </authorList>
    </citation>
    <scope>NUCLEOTIDE SEQUENCE [LARGE SCALE GENOMIC DNA]</scope>
    <source>
        <strain evidence="5">cv. Chardonnay</strain>
        <tissue evidence="4">Leaf</tissue>
    </source>
</reference>
<dbReference type="Pfam" id="PF22936">
    <property type="entry name" value="Pol_BBD"/>
    <property type="match status" value="1"/>
</dbReference>
<dbReference type="InterPro" id="IPR000477">
    <property type="entry name" value="RT_dom"/>
</dbReference>
<dbReference type="PANTHER" id="PTHR33116:SF78">
    <property type="entry name" value="OS12G0587133 PROTEIN"/>
    <property type="match status" value="1"/>
</dbReference>
<dbReference type="InterPro" id="IPR026960">
    <property type="entry name" value="RVT-Znf"/>
</dbReference>
<keyword evidence="1" id="KW-0064">Aspartyl protease</keyword>
<keyword evidence="1" id="KW-0645">Protease</keyword>
<evidence type="ECO:0000259" key="3">
    <source>
        <dbReference type="PROSITE" id="PS50878"/>
    </source>
</evidence>
<organism evidence="4 5">
    <name type="scientific">Vitis vinifera</name>
    <name type="common">Grape</name>
    <dbReference type="NCBI Taxonomy" id="29760"/>
    <lineage>
        <taxon>Eukaryota</taxon>
        <taxon>Viridiplantae</taxon>
        <taxon>Streptophyta</taxon>
        <taxon>Embryophyta</taxon>
        <taxon>Tracheophyta</taxon>
        <taxon>Spermatophyta</taxon>
        <taxon>Magnoliopsida</taxon>
        <taxon>eudicotyledons</taxon>
        <taxon>Gunneridae</taxon>
        <taxon>Pentapetalae</taxon>
        <taxon>rosids</taxon>
        <taxon>Vitales</taxon>
        <taxon>Vitaceae</taxon>
        <taxon>Viteae</taxon>
        <taxon>Vitis</taxon>
    </lineage>
</organism>
<sequence>MDLSTYIGRIASLKEEFLTLMPFTNGAEAQQIQTDKFFMVLTLIGLRPDLESVEIRFLLTLSTDGPSDSSVLASQTNSRGGRSGNRGRGQCPQCTYCNKLGHTRDRCYQLHGRLSHCPHCSVIDPLLSRPDSAASSTSQSITLTVSFSWPWILDSGASDHISGNKHIFSSITTTSALPTVTLANGSQTMAKGRSTGKTIGIGRESQGLYHLTSPSSPAACISTDAPLLIHSRLGHPSLPSSRRWSLVFPLCRRLRDKLSTKATKCIFLGYSRLQKAEVPDDSPPVPPISPTRPCHLLTICLLLFGKSTSEALSHLGWRQAMVDEMAALHSNGTWDLVSLPPGKSTVGCRWVYTVKVGLDGQVDRLKARLVVKGYTQIYGCDYGDTFSPVAKIASVRLFLSMAVVCHWPLYQLDIKNSFPHGELLEEVYMDNHLSPRAWFGRFSSVVQEFGMLRSEADHSVFYHHNSSSNASIWCGYVTKEVCLRHLGRNRTGKPLRDLGRYRRLVGKLNYLTITQPDISFPVCVVSQFLQSPCDNHWDAVIRILRYIKGTPGQGMLYEDRGHTQIVGYTDADWAGSPSDRRSTSGFKNVEDGAVWVFTGVYGPFTKEAREGLWEELGAVRGIWEEPWCLGGDFNSTLYQGERSRQGRITSNMRRFAHIIEEFRAGRPPLARGSVYLEWRPEQPVLGKVGQLRAFLTLSGVGGGKLRSGAQLATDWQQRRRELKQKLKVWNREVFGHLEDNKRAALQQVDYWDGVESERSLSLEETEVKKEAKESYQKWVMLEESHWRQLSREVWLKEGDKNTGFFHRMANAHRNNNTVDRVKIDGVWLEEDQEVREGIANAFHQRLSEDVGWKADIEGIQLNRISQQEAKSLEIPFSENEIHSALMEMSGDKAPGPDGFTMAFWQSSWEFVKEEILEMFKEFHEQGSFLKSLNNTFLVLIPKKGGADDLGDFRPISLLGGLYKLMAKVLANRLKRVLNKVVAPTQNAFVMGRQILDASLIANEVIDSWQKRKEKGLICKLDIEKAYDSINWKFLLKTLHKMGFGPRWVGWMRSCISTAKFSVLINGVPAGFFPSSKGLRQGDPLSPYLFVLGMEVLDALIRRAVAGGYLSGCSIKGDRRNTLKISHLFFADDTIVFCEANKEHLTYLSWILLWFEAASGLRINLDKSEIIPVGEVEEIEAMAVELGCRVGSFPSHYLGLPLGAPHKASSVWDGVEERVRRRLARWKRQYISKGGRITLIRSVLASMPIYHMSLFRMPKAVARRLDKVQRDFLWGGGSEVKKAHLIKWEAICEAKSNGGLGLRKLVLLNKALLGKWVWRLAIDRDDLWKQVIIEKYGQEGHGWRAKKAIGTIGVGVWKEIWKESDWCWDNMGFIVGKGNKINFWTDAWCEDTRLSQRFPHLYAMAAHREATVEEMWDQNFGQGGWNLRFLRDFNDWELEMIGNLLHVLRSYKPSMEEDSVRWKGGRNGKFRVKEAYRVVTRPNDIGFPSRSIWVDSVPTKAAFYAWEATWGRVLTLDRLQKRGWQFPNCCFLCGCAVGFSRNCKGGVN</sequence>
<dbReference type="InterPro" id="IPR036691">
    <property type="entry name" value="Endo/exonu/phosph_ase_sf"/>
</dbReference>
<accession>A0A438JWP8</accession>
<feature type="compositionally biased region" description="Polar residues" evidence="2">
    <location>
        <begin position="66"/>
        <end position="76"/>
    </location>
</feature>
<dbReference type="GO" id="GO:0004190">
    <property type="term" value="F:aspartic-type endopeptidase activity"/>
    <property type="evidence" value="ECO:0007669"/>
    <property type="project" value="UniProtKB-KW"/>
</dbReference>
<dbReference type="InterPro" id="IPR013103">
    <property type="entry name" value="RVT_2"/>
</dbReference>
<proteinExistence type="predicted"/>
<dbReference type="Pfam" id="PF00078">
    <property type="entry name" value="RVT_1"/>
    <property type="match status" value="1"/>
</dbReference>
<dbReference type="CDD" id="cd01650">
    <property type="entry name" value="RT_nLTR_like"/>
    <property type="match status" value="1"/>
</dbReference>
<evidence type="ECO:0000256" key="1">
    <source>
        <dbReference type="ARBA" id="ARBA00022750"/>
    </source>
</evidence>
<name>A0A438JWP8_VITVI</name>
<dbReference type="Gene3D" id="3.60.10.10">
    <property type="entry name" value="Endonuclease/exonuclease/phosphatase"/>
    <property type="match status" value="1"/>
</dbReference>
<dbReference type="Proteomes" id="UP000288805">
    <property type="component" value="Unassembled WGS sequence"/>
</dbReference>
<dbReference type="SUPFAM" id="SSF56219">
    <property type="entry name" value="DNase I-like"/>
    <property type="match status" value="1"/>
</dbReference>
<gene>
    <name evidence="4" type="primary">LORF2_105</name>
    <name evidence="4" type="ORF">CK203_020973</name>
</gene>
<comment type="caution">
    <text evidence="4">The sequence shown here is derived from an EMBL/GenBank/DDBJ whole genome shotgun (WGS) entry which is preliminary data.</text>
</comment>
<evidence type="ECO:0000256" key="2">
    <source>
        <dbReference type="SAM" id="MobiDB-lite"/>
    </source>
</evidence>
<dbReference type="Pfam" id="PF07727">
    <property type="entry name" value="RVT_2"/>
    <property type="match status" value="1"/>
</dbReference>
<feature type="region of interest" description="Disordered" evidence="2">
    <location>
        <begin position="66"/>
        <end position="89"/>
    </location>
</feature>
<feature type="domain" description="Reverse transcriptase" evidence="3">
    <location>
        <begin position="921"/>
        <end position="1201"/>
    </location>
</feature>
<dbReference type="SUPFAM" id="SSF56672">
    <property type="entry name" value="DNA/RNA polymerases"/>
    <property type="match status" value="2"/>
</dbReference>
<dbReference type="Pfam" id="PF13966">
    <property type="entry name" value="zf-RVT"/>
    <property type="match status" value="1"/>
</dbReference>